<dbReference type="GO" id="GO:0003677">
    <property type="term" value="F:DNA binding"/>
    <property type="evidence" value="ECO:0007669"/>
    <property type="project" value="UniProtKB-KW"/>
</dbReference>
<dbReference type="RefSeq" id="WP_127080283.1">
    <property type="nucleotide sequence ID" value="NZ_RSCL01000003.1"/>
</dbReference>
<dbReference type="InterPro" id="IPR050807">
    <property type="entry name" value="TransReg_Diox_bact_type"/>
</dbReference>
<reference evidence="3" key="2">
    <citation type="journal article" date="2019" name="Genome Biol. Evol.">
        <title>Day and night: Metabolic profiles and evolutionary relationships of six axenic non-marine cyanobacteria.</title>
        <authorList>
            <person name="Will S.E."/>
            <person name="Henke P."/>
            <person name="Boedeker C."/>
            <person name="Huang S."/>
            <person name="Brinkmann H."/>
            <person name="Rohde M."/>
            <person name="Jarek M."/>
            <person name="Friedl T."/>
            <person name="Seufert S."/>
            <person name="Schumacher M."/>
            <person name="Overmann J."/>
            <person name="Neumann-Schaal M."/>
            <person name="Petersen J."/>
        </authorList>
    </citation>
    <scope>NUCLEOTIDE SEQUENCE [LARGE SCALE GENOMIC DNA]</scope>
    <source>
        <strain evidence="3">PCC 7102</strain>
    </source>
</reference>
<dbReference type="GO" id="GO:0003700">
    <property type="term" value="F:DNA-binding transcription factor activity"/>
    <property type="evidence" value="ECO:0007669"/>
    <property type="project" value="TreeGrafter"/>
</dbReference>
<dbReference type="SUPFAM" id="SSF47413">
    <property type="entry name" value="lambda repressor-like DNA-binding domains"/>
    <property type="match status" value="1"/>
</dbReference>
<keyword evidence="4" id="KW-1185">Reference proteome</keyword>
<name>A0A433VQX2_9CYAN</name>
<dbReference type="CDD" id="cd00093">
    <property type="entry name" value="HTH_XRE"/>
    <property type="match status" value="1"/>
</dbReference>
<organism evidence="3 4">
    <name type="scientific">Dulcicalothrix desertica PCC 7102</name>
    <dbReference type="NCBI Taxonomy" id="232991"/>
    <lineage>
        <taxon>Bacteria</taxon>
        <taxon>Bacillati</taxon>
        <taxon>Cyanobacteriota</taxon>
        <taxon>Cyanophyceae</taxon>
        <taxon>Nostocales</taxon>
        <taxon>Calotrichaceae</taxon>
        <taxon>Dulcicalothrix</taxon>
    </lineage>
</organism>
<evidence type="ECO:0000313" key="4">
    <source>
        <dbReference type="Proteomes" id="UP000271624"/>
    </source>
</evidence>
<keyword evidence="1" id="KW-0238">DNA-binding</keyword>
<dbReference type="Proteomes" id="UP000271624">
    <property type="component" value="Unassembled WGS sequence"/>
</dbReference>
<evidence type="ECO:0000259" key="2">
    <source>
        <dbReference type="PROSITE" id="PS50943"/>
    </source>
</evidence>
<dbReference type="PROSITE" id="PS50943">
    <property type="entry name" value="HTH_CROC1"/>
    <property type="match status" value="1"/>
</dbReference>
<feature type="domain" description="HTH cro/C1-type" evidence="2">
    <location>
        <begin position="7"/>
        <end position="62"/>
    </location>
</feature>
<dbReference type="GO" id="GO:0005829">
    <property type="term" value="C:cytosol"/>
    <property type="evidence" value="ECO:0007669"/>
    <property type="project" value="TreeGrafter"/>
</dbReference>
<dbReference type="InterPro" id="IPR001387">
    <property type="entry name" value="Cro/C1-type_HTH"/>
</dbReference>
<dbReference type="InterPro" id="IPR010982">
    <property type="entry name" value="Lambda_DNA-bd_dom_sf"/>
</dbReference>
<proteinExistence type="predicted"/>
<dbReference type="Pfam" id="PF13443">
    <property type="entry name" value="HTH_26"/>
    <property type="match status" value="1"/>
</dbReference>
<evidence type="ECO:0000256" key="1">
    <source>
        <dbReference type="ARBA" id="ARBA00023125"/>
    </source>
</evidence>
<dbReference type="Gene3D" id="1.10.260.40">
    <property type="entry name" value="lambda repressor-like DNA-binding domains"/>
    <property type="match status" value="1"/>
</dbReference>
<accession>A0A433VQX2</accession>
<sequence length="70" mass="7907">MSVIITLKDIRKKRELSQEKLAIASGVSVSYIQKIEQNVIRRVSLDILDKLCEVLDCQVSDLLIHVKEAA</sequence>
<dbReference type="SMART" id="SM00530">
    <property type="entry name" value="HTH_XRE"/>
    <property type="match status" value="1"/>
</dbReference>
<dbReference type="EMBL" id="RSCL01000003">
    <property type="protein sequence ID" value="RUT08487.1"/>
    <property type="molecule type" value="Genomic_DNA"/>
</dbReference>
<evidence type="ECO:0000313" key="3">
    <source>
        <dbReference type="EMBL" id="RUT08487.1"/>
    </source>
</evidence>
<dbReference type="PANTHER" id="PTHR46797">
    <property type="entry name" value="HTH-TYPE TRANSCRIPTIONAL REGULATOR"/>
    <property type="match status" value="1"/>
</dbReference>
<dbReference type="AlphaFoldDB" id="A0A433VQX2"/>
<protein>
    <recommendedName>
        <fullName evidence="2">HTH cro/C1-type domain-containing protein</fullName>
    </recommendedName>
</protein>
<gene>
    <name evidence="3" type="ORF">DSM106972_016550</name>
</gene>
<comment type="caution">
    <text evidence="3">The sequence shown here is derived from an EMBL/GenBank/DDBJ whole genome shotgun (WGS) entry which is preliminary data.</text>
</comment>
<reference evidence="3" key="1">
    <citation type="submission" date="2018-12" db="EMBL/GenBank/DDBJ databases">
        <authorList>
            <person name="Will S."/>
            <person name="Neumann-Schaal M."/>
            <person name="Henke P."/>
        </authorList>
    </citation>
    <scope>NUCLEOTIDE SEQUENCE</scope>
    <source>
        <strain evidence="3">PCC 7102</strain>
    </source>
</reference>
<dbReference type="PANTHER" id="PTHR46797:SF1">
    <property type="entry name" value="METHYLPHOSPHONATE SYNTHASE"/>
    <property type="match status" value="1"/>
</dbReference>
<dbReference type="OrthoDB" id="9805309at2"/>